<dbReference type="AlphaFoldDB" id="A0A6N8JFV6"/>
<evidence type="ECO:0000313" key="2">
    <source>
        <dbReference type="Proteomes" id="UP000468388"/>
    </source>
</evidence>
<sequence length="79" mass="9293">MRTLACTFLINGVNTKVALRKRGREKRFQIVVRGQVLEYTYTNESEIQQVDGPELPESALLPHIEWMIRHYFTDAKKEQ</sequence>
<protein>
    <submittedName>
        <fullName evidence="1">Uncharacterized protein</fullName>
    </submittedName>
</protein>
<accession>A0A6N8JFV6</accession>
<dbReference type="EMBL" id="WRXO01000010">
    <property type="protein sequence ID" value="MVT44153.1"/>
    <property type="molecule type" value="Genomic_DNA"/>
</dbReference>
<reference evidence="1 2" key="1">
    <citation type="submission" date="2019-12" db="EMBL/GenBank/DDBJ databases">
        <title>The draft genomic sequence of strain Chitinophaga oryziterrae JCM 16595.</title>
        <authorList>
            <person name="Zhang X."/>
        </authorList>
    </citation>
    <scope>NUCLEOTIDE SEQUENCE [LARGE SCALE GENOMIC DNA]</scope>
    <source>
        <strain evidence="1 2">JCM 16595</strain>
    </source>
</reference>
<dbReference type="OrthoDB" id="673295at2"/>
<dbReference type="Proteomes" id="UP000468388">
    <property type="component" value="Unassembled WGS sequence"/>
</dbReference>
<dbReference type="RefSeq" id="WP_157302957.1">
    <property type="nucleotide sequence ID" value="NZ_BAAAZB010000021.1"/>
</dbReference>
<name>A0A6N8JFV6_9BACT</name>
<evidence type="ECO:0000313" key="1">
    <source>
        <dbReference type="EMBL" id="MVT44153.1"/>
    </source>
</evidence>
<keyword evidence="2" id="KW-1185">Reference proteome</keyword>
<organism evidence="1 2">
    <name type="scientific">Chitinophaga oryziterrae</name>
    <dbReference type="NCBI Taxonomy" id="1031224"/>
    <lineage>
        <taxon>Bacteria</taxon>
        <taxon>Pseudomonadati</taxon>
        <taxon>Bacteroidota</taxon>
        <taxon>Chitinophagia</taxon>
        <taxon>Chitinophagales</taxon>
        <taxon>Chitinophagaceae</taxon>
        <taxon>Chitinophaga</taxon>
    </lineage>
</organism>
<proteinExistence type="predicted"/>
<gene>
    <name evidence="1" type="ORF">GO495_26400</name>
</gene>
<comment type="caution">
    <text evidence="1">The sequence shown here is derived from an EMBL/GenBank/DDBJ whole genome shotgun (WGS) entry which is preliminary data.</text>
</comment>